<dbReference type="STRING" id="1686286.GCA_900092335_01893"/>
<dbReference type="AlphaFoldDB" id="A0A540R6P0"/>
<gene>
    <name evidence="1" type="ORF">EJK80_07665</name>
</gene>
<name>A0A540R6P0_9CORY</name>
<comment type="caution">
    <text evidence="1">The sequence shown here is derived from an EMBL/GenBank/DDBJ whole genome shotgun (WGS) entry which is preliminary data.</text>
</comment>
<sequence length="185" mass="19889">MASNAPSHAADTEVQPVNIHRLVEIFELLGADYVLVSAPNDSETDPETDTDADAAAAAPEDERIVLQTGLPHLTIHFDIQDDTLSAFATWEGRLDASAEETVAPIIADFNWQMVAPTLSYAFSDGQGKHPTEQIVINGNRAMAIGEGLSRNQLGTFILSVFGSFSAAFEAVAQAFPQAVTWNEED</sequence>
<evidence type="ECO:0000313" key="1">
    <source>
        <dbReference type="EMBL" id="TQE43411.1"/>
    </source>
</evidence>
<organism evidence="1 2">
    <name type="scientific">Corynebacterium phoceense</name>
    <dbReference type="NCBI Taxonomy" id="1686286"/>
    <lineage>
        <taxon>Bacteria</taxon>
        <taxon>Bacillati</taxon>
        <taxon>Actinomycetota</taxon>
        <taxon>Actinomycetes</taxon>
        <taxon>Mycobacteriales</taxon>
        <taxon>Corynebacteriaceae</taxon>
        <taxon>Corynebacterium</taxon>
    </lineage>
</organism>
<dbReference type="Proteomes" id="UP000318080">
    <property type="component" value="Unassembled WGS sequence"/>
</dbReference>
<keyword evidence="2" id="KW-1185">Reference proteome</keyword>
<dbReference type="RefSeq" id="WP_066493138.1">
    <property type="nucleotide sequence ID" value="NZ_JANIKK010000001.1"/>
</dbReference>
<protein>
    <recommendedName>
        <fullName evidence="3">YbjN domain-containing protein</fullName>
    </recommendedName>
</protein>
<dbReference type="GeneID" id="79853094"/>
<dbReference type="EMBL" id="VHIR01000009">
    <property type="protein sequence ID" value="TQE43411.1"/>
    <property type="molecule type" value="Genomic_DNA"/>
</dbReference>
<accession>A0A540R6P0</accession>
<evidence type="ECO:0000313" key="2">
    <source>
        <dbReference type="Proteomes" id="UP000318080"/>
    </source>
</evidence>
<evidence type="ECO:0008006" key="3">
    <source>
        <dbReference type="Google" id="ProtNLM"/>
    </source>
</evidence>
<proteinExistence type="predicted"/>
<reference evidence="1 2" key="1">
    <citation type="submission" date="2019-06" db="EMBL/GenBank/DDBJ databases">
        <title>Draft genome of C. phoceense Strain 272.</title>
        <authorList>
            <person name="Pacheco L.G.C."/>
            <person name="Barberis C.M."/>
            <person name="Almuzara M.N."/>
            <person name="Traglia G.M."/>
            <person name="Santos C.S."/>
            <person name="Rocha D.J.P.G."/>
            <person name="Aguiar E.R.G.R."/>
            <person name="Vay C.A."/>
        </authorList>
    </citation>
    <scope>NUCLEOTIDE SEQUENCE [LARGE SCALE GENOMIC DNA]</scope>
    <source>
        <strain evidence="1 2">272</strain>
    </source>
</reference>